<keyword evidence="2" id="KW-1185">Reference proteome</keyword>
<feature type="region of interest" description="Disordered" evidence="1">
    <location>
        <begin position="1"/>
        <end position="86"/>
    </location>
</feature>
<feature type="compositionally biased region" description="Basic and acidic residues" evidence="1">
    <location>
        <begin position="1"/>
        <end position="15"/>
    </location>
</feature>
<sequence length="289" mass="33776">MERDLTKELDSERKKNQILAKQAPPPPQQQSLEPLPQPSQHQRQYERSFSFFNSPLPQETARQERQQLPAQRQQPPQRQKQQEQQLRQGEIMKECKCEIFRHKIGDLQYKCSKDFDINVCYFEENGQLTVTLAGGFIINTFPSKQLEIHRTATNEKSIIDPSGTRYEYYNVTNEANQTVKIFDKNGSERQNPDGSTVTLEYMNTSRNKNDTVEQKDSYIKFSCPGFYVSRCLGEDFGGGVAISVKNNESTKAWKINVCPEHCVFYINHYNETQEKRCFHSDRRYDHLKN</sequence>
<protein>
    <submittedName>
        <fullName evidence="3">Uncharacterized protein</fullName>
    </submittedName>
</protein>
<dbReference type="AlphaFoldDB" id="A0A914PLC6"/>
<evidence type="ECO:0000256" key="1">
    <source>
        <dbReference type="SAM" id="MobiDB-lite"/>
    </source>
</evidence>
<evidence type="ECO:0000313" key="3">
    <source>
        <dbReference type="WBParaSite" id="PDA_v2.g15592.t1"/>
    </source>
</evidence>
<evidence type="ECO:0000313" key="2">
    <source>
        <dbReference type="Proteomes" id="UP000887578"/>
    </source>
</evidence>
<dbReference type="WBParaSite" id="PDA_v2.g15592.t1">
    <property type="protein sequence ID" value="PDA_v2.g15592.t1"/>
    <property type="gene ID" value="PDA_v2.g15592"/>
</dbReference>
<dbReference type="Gene3D" id="2.60.450.20">
    <property type="match status" value="1"/>
</dbReference>
<accession>A0A914PLC6</accession>
<feature type="compositionally biased region" description="Low complexity" evidence="1">
    <location>
        <begin position="66"/>
        <end position="86"/>
    </location>
</feature>
<dbReference type="Proteomes" id="UP000887578">
    <property type="component" value="Unplaced"/>
</dbReference>
<proteinExistence type="predicted"/>
<dbReference type="InterPro" id="IPR047002">
    <property type="entry name" value="Tcp10_C_sf"/>
</dbReference>
<reference evidence="3" key="1">
    <citation type="submission" date="2022-11" db="UniProtKB">
        <authorList>
            <consortium name="WormBaseParasite"/>
        </authorList>
    </citation>
    <scope>IDENTIFICATION</scope>
</reference>
<organism evidence="2 3">
    <name type="scientific">Panagrolaimus davidi</name>
    <dbReference type="NCBI Taxonomy" id="227884"/>
    <lineage>
        <taxon>Eukaryota</taxon>
        <taxon>Metazoa</taxon>
        <taxon>Ecdysozoa</taxon>
        <taxon>Nematoda</taxon>
        <taxon>Chromadorea</taxon>
        <taxon>Rhabditida</taxon>
        <taxon>Tylenchina</taxon>
        <taxon>Panagrolaimomorpha</taxon>
        <taxon>Panagrolaimoidea</taxon>
        <taxon>Panagrolaimidae</taxon>
        <taxon>Panagrolaimus</taxon>
    </lineage>
</organism>
<feature type="compositionally biased region" description="Low complexity" evidence="1">
    <location>
        <begin position="29"/>
        <end position="42"/>
    </location>
</feature>
<name>A0A914PLC6_9BILA</name>